<proteinExistence type="inferred from homology"/>
<dbReference type="GO" id="GO:0097367">
    <property type="term" value="F:carbohydrate derivative binding"/>
    <property type="evidence" value="ECO:0007669"/>
    <property type="project" value="InterPro"/>
</dbReference>
<dbReference type="NCBIfam" id="TIGR02128">
    <property type="entry name" value="G6PI_arch"/>
    <property type="match status" value="1"/>
</dbReference>
<sequence>MTPEKMMEYLFNLPNQFKESMDIDLNFLAQYKKSYKNIVVSGLGGSAIGGDILRTYALKKASSPIIINRDYDIPEFVDNESLVLAVSYSGNTEETLSSYEKAKNKGATIIAFTTGGKLGEMANADGFPVVNIPGGLVPRAATGYLFAPVALAMEKIGVLSNVKEEIDETYNVLLDLRDSLNPDIDSDDNKAKTIAQLVKGHIPVIWGCAGTSEVAAMRWKGQINENAKCPAYFNVIPELNHNEIVGFELPEEILDKIAVILLRDDNDNERNKLRMDTSKDIIKDKVGSVIEVQSEGQSYLARIYSLIYIGDYASYYLALEYNVNPTPVKVIDYLKGELALAKA</sequence>
<accession>A0A6I6DM51</accession>
<dbReference type="GO" id="GO:0005975">
    <property type="term" value="P:carbohydrate metabolic process"/>
    <property type="evidence" value="ECO:0007669"/>
    <property type="project" value="InterPro"/>
</dbReference>
<keyword evidence="2 4" id="KW-0413">Isomerase</keyword>
<dbReference type="KEGG" id="salq:SYNTR_1777"/>
<dbReference type="CDD" id="cd05637">
    <property type="entry name" value="SIS_PGI_PMI_2"/>
    <property type="match status" value="1"/>
</dbReference>
<dbReference type="EC" id="5.3.1.8" evidence="4"/>
<dbReference type="SUPFAM" id="SSF53697">
    <property type="entry name" value="SIS domain"/>
    <property type="match status" value="1"/>
</dbReference>
<organism evidence="4 5">
    <name type="scientific">Candidatus Syntrophocurvum alkaliphilum</name>
    <dbReference type="NCBI Taxonomy" id="2293317"/>
    <lineage>
        <taxon>Bacteria</taxon>
        <taxon>Bacillati</taxon>
        <taxon>Bacillota</taxon>
        <taxon>Clostridia</taxon>
        <taxon>Eubacteriales</taxon>
        <taxon>Syntrophomonadaceae</taxon>
        <taxon>Candidatus Syntrophocurvum</taxon>
    </lineage>
</organism>
<dbReference type="NCBIfam" id="NF006426">
    <property type="entry name" value="PRK08674.1-6"/>
    <property type="match status" value="1"/>
</dbReference>
<dbReference type="GO" id="GO:0004476">
    <property type="term" value="F:mannose-6-phosphate isomerase activity"/>
    <property type="evidence" value="ECO:0007669"/>
    <property type="project" value="UniProtKB-EC"/>
</dbReference>
<dbReference type="NCBIfam" id="NF006423">
    <property type="entry name" value="PRK08674.1-2"/>
    <property type="match status" value="1"/>
</dbReference>
<dbReference type="AlphaFoldDB" id="A0A6I6DM51"/>
<dbReference type="RefSeq" id="WP_243140173.1">
    <property type="nucleotide sequence ID" value="NZ_CP046457.1"/>
</dbReference>
<name>A0A6I6DM51_9FIRM</name>
<evidence type="ECO:0000256" key="1">
    <source>
        <dbReference type="ARBA" id="ARBA00010523"/>
    </source>
</evidence>
<protein>
    <submittedName>
        <fullName evidence="4">Glucose-6-phosphate isomerase, archaeal II</fullName>
        <ecNumber evidence="4">5.3.1.8</ecNumber>
        <ecNumber evidence="4">5.3.1.9</ecNumber>
    </submittedName>
</protein>
<dbReference type="Pfam" id="PF10432">
    <property type="entry name" value="bact-PGI_C"/>
    <property type="match status" value="1"/>
</dbReference>
<dbReference type="InterPro" id="IPR046348">
    <property type="entry name" value="SIS_dom_sf"/>
</dbReference>
<comment type="similarity">
    <text evidence="1">Belongs to the PGI/PMI family.</text>
</comment>
<dbReference type="GO" id="GO:1901135">
    <property type="term" value="P:carbohydrate derivative metabolic process"/>
    <property type="evidence" value="ECO:0007669"/>
    <property type="project" value="InterPro"/>
</dbReference>
<keyword evidence="5" id="KW-1185">Reference proteome</keyword>
<evidence type="ECO:0000259" key="3">
    <source>
        <dbReference type="PROSITE" id="PS51464"/>
    </source>
</evidence>
<evidence type="ECO:0000313" key="4">
    <source>
        <dbReference type="EMBL" id="QGU00371.1"/>
    </source>
</evidence>
<feature type="domain" description="SIS" evidence="3">
    <location>
        <begin position="27"/>
        <end position="161"/>
    </location>
</feature>
<evidence type="ECO:0000256" key="2">
    <source>
        <dbReference type="ARBA" id="ARBA00023235"/>
    </source>
</evidence>
<dbReference type="CDD" id="cd05017">
    <property type="entry name" value="SIS_PGI_PMI_1"/>
    <property type="match status" value="1"/>
</dbReference>
<dbReference type="Pfam" id="PF01380">
    <property type="entry name" value="SIS"/>
    <property type="match status" value="1"/>
</dbReference>
<dbReference type="Gene3D" id="3.40.50.10490">
    <property type="entry name" value="Glucose-6-phosphate isomerase like protein, domain 1"/>
    <property type="match status" value="2"/>
</dbReference>
<dbReference type="InterPro" id="IPR035484">
    <property type="entry name" value="SIS_PGI/PMI_1"/>
</dbReference>
<gene>
    <name evidence="4" type="ORF">SYNTR_1777</name>
</gene>
<dbReference type="InterPro" id="IPR001347">
    <property type="entry name" value="SIS_dom"/>
</dbReference>
<dbReference type="InterPro" id="IPR019490">
    <property type="entry name" value="Glu6P/Mann6P_isomerase_C"/>
</dbReference>
<dbReference type="EC" id="5.3.1.9" evidence="4"/>
<dbReference type="PROSITE" id="PS51464">
    <property type="entry name" value="SIS"/>
    <property type="match status" value="1"/>
</dbReference>
<evidence type="ECO:0000313" key="5">
    <source>
        <dbReference type="Proteomes" id="UP000426444"/>
    </source>
</evidence>
<reference evidence="5" key="1">
    <citation type="journal article" date="2019" name="Microbiology">
        <title>Complete Genome Sequence of an Uncultured Bacterium of the Candidate Phylum Bipolaricaulota.</title>
        <authorList>
            <person name="Kadnikov V.V."/>
            <person name="Mardanov A.V."/>
            <person name="Beletsky A.V."/>
            <person name="Frank Y.A."/>
            <person name="Karnachuk O.V."/>
            <person name="Ravin N.V."/>
        </authorList>
    </citation>
    <scope>NUCLEOTIDE SEQUENCE [LARGE SCALE GENOMIC DNA]</scope>
</reference>
<dbReference type="GO" id="GO:0004347">
    <property type="term" value="F:glucose-6-phosphate isomerase activity"/>
    <property type="evidence" value="ECO:0007669"/>
    <property type="project" value="UniProtKB-EC"/>
</dbReference>
<dbReference type="EMBL" id="CP046457">
    <property type="protein sequence ID" value="QGU00371.1"/>
    <property type="molecule type" value="Genomic_DNA"/>
</dbReference>
<dbReference type="Proteomes" id="UP000426444">
    <property type="component" value="Chromosome"/>
</dbReference>